<feature type="region of interest" description="Disordered" evidence="1">
    <location>
        <begin position="450"/>
        <end position="512"/>
    </location>
</feature>
<feature type="region of interest" description="Disordered" evidence="1">
    <location>
        <begin position="84"/>
        <end position="115"/>
    </location>
</feature>
<dbReference type="Gene3D" id="3.40.30.10">
    <property type="entry name" value="Glutaredoxin"/>
    <property type="match status" value="1"/>
</dbReference>
<accession>A0A418B9I5</accession>
<dbReference type="EMBL" id="QUTB01012381">
    <property type="protein sequence ID" value="RHY34888.1"/>
    <property type="molecule type" value="Genomic_DNA"/>
</dbReference>
<dbReference type="PANTHER" id="PTHR48125">
    <property type="entry name" value="LP07818P1"/>
    <property type="match status" value="1"/>
</dbReference>
<feature type="compositionally biased region" description="Low complexity" evidence="1">
    <location>
        <begin position="450"/>
        <end position="498"/>
    </location>
</feature>
<sequence length="625" mass="65787">VAPPESPTEAPTAPPTDPPPAPPPAAPVNPLAKYYAECGDCRNCQFFTPYYSLCYANWGPRDCGLMPKSTHRWCGSLPAFVPVPPKAAPTRRPTTSTRRPATRPPQPTPSTAAPGVFLGPKASEVRVPVGVFVSLSETSPGKCIRSNDGLLQVVPCSFDDSTKFSIRPFETEEVTIKIAGTDWKITESFGRVVATTVSKVDSVHPDTQTWFYDPLAKTIRSKTNSQACLTLVEDKIHGAVQGRLCDADNEFQQWSYNDLTGQIYYMEKMGLCLATDGPNQPLHVQFCDIAVQNQKWVFELAHHGKKKQAPLPCEYNNQPAPATLAPPVQAPATAVAPTTTTTVAPPTTAAPATTTTAVPTTTAAPATTTAAPTKTRTRRPLPSPCDKNEMDANTTVAPTTTQRETIGYSGACKKDAFPTIFNTQNKRCSSLLTVGEEVSVCCGDVSAAPTTTTAAPTTTATAPTTTATAPTTTAAPTTAAPTTAAPTTAATTTTAAPAPVTPLVPDHQETEAKDGIPNEPVAYINYFIHQHACVGFGATWCEACEWTKETVADVGGKLTFLELDTKVAGEGPAGDAISAALTSITGSNSYPSIWIGGKYIGSSDKIADLDAAGKLTDLLQAAGCL</sequence>
<dbReference type="SMART" id="SM00458">
    <property type="entry name" value="RICIN"/>
    <property type="match status" value="1"/>
</dbReference>
<proteinExistence type="predicted"/>
<evidence type="ECO:0000313" key="3">
    <source>
        <dbReference type="EMBL" id="RHY34888.1"/>
    </source>
</evidence>
<dbReference type="AlphaFoldDB" id="A0A418B9I5"/>
<dbReference type="SUPFAM" id="SSF50370">
    <property type="entry name" value="Ricin B-like lectins"/>
    <property type="match status" value="2"/>
</dbReference>
<organism evidence="3 4">
    <name type="scientific">Aphanomyces astaci</name>
    <name type="common">Crayfish plague agent</name>
    <dbReference type="NCBI Taxonomy" id="112090"/>
    <lineage>
        <taxon>Eukaryota</taxon>
        <taxon>Sar</taxon>
        <taxon>Stramenopiles</taxon>
        <taxon>Oomycota</taxon>
        <taxon>Saprolegniomycetes</taxon>
        <taxon>Saprolegniales</taxon>
        <taxon>Verrucalvaceae</taxon>
        <taxon>Aphanomyces</taxon>
    </lineage>
</organism>
<dbReference type="SUPFAM" id="SSF52833">
    <property type="entry name" value="Thioredoxin-like"/>
    <property type="match status" value="1"/>
</dbReference>
<protein>
    <recommendedName>
        <fullName evidence="2">Ricin B lectin domain-containing protein</fullName>
    </recommendedName>
</protein>
<feature type="domain" description="Ricin B lectin" evidence="2">
    <location>
        <begin position="180"/>
        <end position="299"/>
    </location>
</feature>
<dbReference type="VEuPathDB" id="FungiDB:H257_05459"/>
<feature type="compositionally biased region" description="Low complexity" evidence="1">
    <location>
        <begin position="88"/>
        <end position="99"/>
    </location>
</feature>
<dbReference type="Proteomes" id="UP000283543">
    <property type="component" value="Unassembled WGS sequence"/>
</dbReference>
<feature type="region of interest" description="Disordered" evidence="1">
    <location>
        <begin position="1"/>
        <end position="26"/>
    </location>
</feature>
<gene>
    <name evidence="3" type="ORF">DYB34_013175</name>
</gene>
<evidence type="ECO:0000256" key="1">
    <source>
        <dbReference type="SAM" id="MobiDB-lite"/>
    </source>
</evidence>
<dbReference type="InterPro" id="IPR000772">
    <property type="entry name" value="Ricin_B_lectin"/>
</dbReference>
<dbReference type="PROSITE" id="PS51354">
    <property type="entry name" value="GLUTAREDOXIN_2"/>
    <property type="match status" value="1"/>
</dbReference>
<feature type="non-terminal residue" evidence="3">
    <location>
        <position position="1"/>
    </location>
</feature>
<dbReference type="InterPro" id="IPR036249">
    <property type="entry name" value="Thioredoxin-like_sf"/>
</dbReference>
<dbReference type="PROSITE" id="PS50231">
    <property type="entry name" value="RICIN_B_LECTIN"/>
    <property type="match status" value="1"/>
</dbReference>
<dbReference type="Pfam" id="PF00652">
    <property type="entry name" value="Ricin_B_lectin"/>
    <property type="match status" value="1"/>
</dbReference>
<evidence type="ECO:0000313" key="4">
    <source>
        <dbReference type="Proteomes" id="UP000283543"/>
    </source>
</evidence>
<dbReference type="PANTHER" id="PTHR48125:SF10">
    <property type="entry name" value="OS12G0136300 PROTEIN"/>
    <property type="match status" value="1"/>
</dbReference>
<dbReference type="Gene3D" id="2.80.10.50">
    <property type="match status" value="1"/>
</dbReference>
<reference evidence="3 4" key="1">
    <citation type="submission" date="2018-08" db="EMBL/GenBank/DDBJ databases">
        <title>Aphanomyces genome sequencing and annotation.</title>
        <authorList>
            <person name="Minardi D."/>
            <person name="Oidtmann B."/>
            <person name="Van Der Giezen M."/>
            <person name="Studholme D.J."/>
        </authorList>
    </citation>
    <scope>NUCLEOTIDE SEQUENCE [LARGE SCALE GENOMIC DNA]</scope>
    <source>
        <strain evidence="3 4">Si</strain>
    </source>
</reference>
<name>A0A418B9I5_APHAT</name>
<dbReference type="InterPro" id="IPR035992">
    <property type="entry name" value="Ricin_B-like_lectins"/>
</dbReference>
<evidence type="ECO:0000259" key="2">
    <source>
        <dbReference type="SMART" id="SM00458"/>
    </source>
</evidence>
<feature type="region of interest" description="Disordered" evidence="1">
    <location>
        <begin position="363"/>
        <end position="397"/>
    </location>
</feature>
<comment type="caution">
    <text evidence="3">The sequence shown here is derived from an EMBL/GenBank/DDBJ whole genome shotgun (WGS) entry which is preliminary data.</text>
</comment>
<feature type="compositionally biased region" description="Low complexity" evidence="1">
    <location>
        <begin position="363"/>
        <end position="373"/>
    </location>
</feature>